<reference evidence="1 2" key="1">
    <citation type="submission" date="2022-04" db="EMBL/GenBank/DDBJ databases">
        <title>Positive selection, recombination, and allopatry shape intraspecific diversity of widespread and dominant cyanobacteria.</title>
        <authorList>
            <person name="Wei J."/>
            <person name="Shu W."/>
            <person name="Hu C."/>
        </authorList>
    </citation>
    <scope>NUCLEOTIDE SEQUENCE [LARGE SCALE GENOMIC DNA]</scope>
    <source>
        <strain evidence="1 2">DQ-A4</strain>
    </source>
</reference>
<dbReference type="RefSeq" id="WP_190706441.1">
    <property type="nucleotide sequence ID" value="NZ_JAMPKX010000008.1"/>
</dbReference>
<comment type="caution">
    <text evidence="1">The sequence shown here is derived from an EMBL/GenBank/DDBJ whole genome shotgun (WGS) entry which is preliminary data.</text>
</comment>
<evidence type="ECO:0008006" key="3">
    <source>
        <dbReference type="Google" id="ProtNLM"/>
    </source>
</evidence>
<evidence type="ECO:0000313" key="2">
    <source>
        <dbReference type="Proteomes" id="UP001482513"/>
    </source>
</evidence>
<keyword evidence="2" id="KW-1185">Reference proteome</keyword>
<dbReference type="EMBL" id="JAMPKX010000008">
    <property type="protein sequence ID" value="MEP0948716.1"/>
    <property type="molecule type" value="Genomic_DNA"/>
</dbReference>
<organism evidence="1 2">
    <name type="scientific">Leptolyngbya subtilissima DQ-A4</name>
    <dbReference type="NCBI Taxonomy" id="2933933"/>
    <lineage>
        <taxon>Bacteria</taxon>
        <taxon>Bacillati</taxon>
        <taxon>Cyanobacteriota</taxon>
        <taxon>Cyanophyceae</taxon>
        <taxon>Leptolyngbyales</taxon>
        <taxon>Leptolyngbyaceae</taxon>
        <taxon>Leptolyngbya group</taxon>
        <taxon>Leptolyngbya</taxon>
    </lineage>
</organism>
<gene>
    <name evidence="1" type="ORF">NC992_17670</name>
</gene>
<dbReference type="Proteomes" id="UP001482513">
    <property type="component" value="Unassembled WGS sequence"/>
</dbReference>
<name>A0ABV0K7H5_9CYAN</name>
<evidence type="ECO:0000313" key="1">
    <source>
        <dbReference type="EMBL" id="MEP0948716.1"/>
    </source>
</evidence>
<proteinExistence type="predicted"/>
<sequence>MVVEADESKSLKGPGLKTVPKQLTRRWWRLLWVVAVAIALPCAPIAQAQEGTTVESDRIIRSNRRVIIRQSPNIFRQPSIIILPYPHPEPESEQVRIEFDARGEDWGAVYLNNRLVYRPHDFDRQETLYLPPGGYRLEITGVVRSEVWASGYLDLGRDSSRVVVIRFSKAEGVTVSGGPYVWIPD</sequence>
<protein>
    <recommendedName>
        <fullName evidence="3">DUF2808 domain-containing protein</fullName>
    </recommendedName>
</protein>
<accession>A0ABV0K7H5</accession>